<feature type="coiled-coil region" evidence="1">
    <location>
        <begin position="45"/>
        <end position="97"/>
    </location>
</feature>
<evidence type="ECO:0000256" key="1">
    <source>
        <dbReference type="SAM" id="Coils"/>
    </source>
</evidence>
<keyword evidence="2" id="KW-0472">Membrane</keyword>
<organism evidence="3 4">
    <name type="scientific">Meloidogyne graminicola</name>
    <dbReference type="NCBI Taxonomy" id="189291"/>
    <lineage>
        <taxon>Eukaryota</taxon>
        <taxon>Metazoa</taxon>
        <taxon>Ecdysozoa</taxon>
        <taxon>Nematoda</taxon>
        <taxon>Chromadorea</taxon>
        <taxon>Rhabditida</taxon>
        <taxon>Tylenchina</taxon>
        <taxon>Tylenchomorpha</taxon>
        <taxon>Tylenchoidea</taxon>
        <taxon>Meloidogynidae</taxon>
        <taxon>Meloidogyninae</taxon>
        <taxon>Meloidogyne</taxon>
    </lineage>
</organism>
<dbReference type="Gene3D" id="2.60.120.920">
    <property type="match status" value="1"/>
</dbReference>
<name>A0A8S9ZHE6_9BILA</name>
<dbReference type="AlphaFoldDB" id="A0A8S9ZHE6"/>
<evidence type="ECO:0000313" key="4">
    <source>
        <dbReference type="Proteomes" id="UP000605970"/>
    </source>
</evidence>
<dbReference type="Proteomes" id="UP000605970">
    <property type="component" value="Unassembled WGS sequence"/>
</dbReference>
<dbReference type="InterPro" id="IPR043136">
    <property type="entry name" value="B30.2/SPRY_sf"/>
</dbReference>
<gene>
    <name evidence="3" type="ORF">Mgra_00007954</name>
</gene>
<keyword evidence="2" id="KW-0812">Transmembrane</keyword>
<dbReference type="CDD" id="cd14686">
    <property type="entry name" value="bZIP"/>
    <property type="match status" value="1"/>
</dbReference>
<keyword evidence="1" id="KW-0175">Coiled coil</keyword>
<protein>
    <submittedName>
        <fullName evidence="3">Uncharacterized protein</fullName>
    </submittedName>
</protein>
<keyword evidence="2" id="KW-1133">Transmembrane helix</keyword>
<evidence type="ECO:0000256" key="2">
    <source>
        <dbReference type="SAM" id="Phobius"/>
    </source>
</evidence>
<sequence length="357" mass="40838">METIIIKEIKQQIKKYCYNAINILTCSKVFYIFIGGIFKERKSYFSIYLQTMANVEKRIEELERELSDVKKENAAKIEQLENELSEVKRENAAIKKELSDVKQFIYITNNLLLPNGACCEKNCILLNDACQNNCGFVSIGGGGQTALYNEGEVNREIQLVCQNAFLPMFPYKQSMYYFEAKIKHLQDEDFVFKLEIGLEADNCCVKLYIESNKHDYQLGENFDNEGNEYEMEDSSESQKDNGYGIDFLRDGANAATVNVDEIPLNVDDTIGCGIVLPGIQNGQNNSYIFFTFNKVKIGKSVSVDGYIGNFKPILCLRSVSVDMNFGSDSFKFNLLMFMNNSFNEVYAEDEWDREVEE</sequence>
<proteinExistence type="predicted"/>
<keyword evidence="4" id="KW-1185">Reference proteome</keyword>
<accession>A0A8S9ZHE6</accession>
<feature type="transmembrane region" description="Helical" evidence="2">
    <location>
        <begin position="16"/>
        <end position="38"/>
    </location>
</feature>
<dbReference type="EMBL" id="JABEBT010000097">
    <property type="protein sequence ID" value="KAF7632649.1"/>
    <property type="molecule type" value="Genomic_DNA"/>
</dbReference>
<comment type="caution">
    <text evidence="3">The sequence shown here is derived from an EMBL/GenBank/DDBJ whole genome shotgun (WGS) entry which is preliminary data.</text>
</comment>
<reference evidence="3" key="1">
    <citation type="journal article" date="2020" name="Ecol. Evol.">
        <title>Genome structure and content of the rice root-knot nematode (Meloidogyne graminicola).</title>
        <authorList>
            <person name="Phan N.T."/>
            <person name="Danchin E.G.J."/>
            <person name="Klopp C."/>
            <person name="Perfus-Barbeoch L."/>
            <person name="Kozlowski D.K."/>
            <person name="Koutsovoulos G.D."/>
            <person name="Lopez-Roques C."/>
            <person name="Bouchez O."/>
            <person name="Zahm M."/>
            <person name="Besnard G."/>
            <person name="Bellafiore S."/>
        </authorList>
    </citation>
    <scope>NUCLEOTIDE SEQUENCE</scope>
    <source>
        <strain evidence="3">VN-18</strain>
    </source>
</reference>
<evidence type="ECO:0000313" key="3">
    <source>
        <dbReference type="EMBL" id="KAF7632649.1"/>
    </source>
</evidence>